<protein>
    <submittedName>
        <fullName evidence="6">Alkaline phosphatase</fullName>
    </submittedName>
</protein>
<evidence type="ECO:0000313" key="7">
    <source>
        <dbReference type="Proteomes" id="UP000252355"/>
    </source>
</evidence>
<gene>
    <name evidence="6" type="ORF">OZSIB_1961</name>
</gene>
<reference evidence="6 7" key="1">
    <citation type="submission" date="2018-05" db="EMBL/GenBank/DDBJ databases">
        <title>A metagenomic window into the 2 km-deep terrestrial subsurface aquifer revealed taxonomically and functionally diverse microbial community comprising novel uncultured bacterial lineages.</title>
        <authorList>
            <person name="Kadnikov V.V."/>
            <person name="Mardanov A.V."/>
            <person name="Beletsky A.V."/>
            <person name="Banks D."/>
            <person name="Pimenov N.V."/>
            <person name="Frank Y.A."/>
            <person name="Karnachuk O.V."/>
            <person name="Ravin N.V."/>
        </authorList>
    </citation>
    <scope>NUCLEOTIDE SEQUENCE [LARGE SCALE GENOMIC DNA]</scope>
    <source>
        <strain evidence="6">BY5</strain>
    </source>
</reference>
<dbReference type="SMART" id="SM00098">
    <property type="entry name" value="alkPPc"/>
    <property type="match status" value="1"/>
</dbReference>
<dbReference type="PANTHER" id="PTHR11596">
    <property type="entry name" value="ALKALINE PHOSPHATASE"/>
    <property type="match status" value="1"/>
</dbReference>
<feature type="chain" id="PRO_5016942345" evidence="5">
    <location>
        <begin position="23"/>
        <end position="481"/>
    </location>
</feature>
<dbReference type="InterPro" id="IPR017850">
    <property type="entry name" value="Alkaline_phosphatase_core_sf"/>
</dbReference>
<feature type="binding site" evidence="3">
    <location>
        <position position="344"/>
    </location>
    <ligand>
        <name>Mg(2+)</name>
        <dbReference type="ChEBI" id="CHEBI:18420"/>
    </ligand>
</feature>
<feature type="binding site" evidence="3">
    <location>
        <position position="302"/>
    </location>
    <ligand>
        <name>Zn(2+)</name>
        <dbReference type="ChEBI" id="CHEBI:29105"/>
        <label>2</label>
    </ligand>
</feature>
<evidence type="ECO:0000256" key="1">
    <source>
        <dbReference type="ARBA" id="ARBA00022553"/>
    </source>
</evidence>
<accession>A0A367ZIH5</accession>
<feature type="signal peptide" evidence="5">
    <location>
        <begin position="1"/>
        <end position="22"/>
    </location>
</feature>
<dbReference type="CDD" id="cd16012">
    <property type="entry name" value="ALP"/>
    <property type="match status" value="1"/>
</dbReference>
<dbReference type="Pfam" id="PF00245">
    <property type="entry name" value="Alk_phosphatase"/>
    <property type="match status" value="1"/>
</dbReference>
<dbReference type="AlphaFoldDB" id="A0A367ZIH5"/>
<keyword evidence="1" id="KW-0597">Phosphoprotein</keyword>
<evidence type="ECO:0000256" key="5">
    <source>
        <dbReference type="SAM" id="SignalP"/>
    </source>
</evidence>
<dbReference type="SUPFAM" id="SSF53649">
    <property type="entry name" value="Alkaline phosphatase-like"/>
    <property type="match status" value="1"/>
</dbReference>
<dbReference type="PRINTS" id="PR00113">
    <property type="entry name" value="ALKPHPHTASE"/>
</dbReference>
<feature type="binding site" evidence="3">
    <location>
        <position position="170"/>
    </location>
    <ligand>
        <name>Mg(2+)</name>
        <dbReference type="ChEBI" id="CHEBI:18420"/>
    </ligand>
</feature>
<feature type="active site" description="Phosphoserine intermediate" evidence="2">
    <location>
        <position position="117"/>
    </location>
</feature>
<evidence type="ECO:0000256" key="2">
    <source>
        <dbReference type="PIRSR" id="PIRSR601952-1"/>
    </source>
</evidence>
<dbReference type="PANTHER" id="PTHR11596:SF5">
    <property type="entry name" value="ALKALINE PHOSPHATASE"/>
    <property type="match status" value="1"/>
</dbReference>
<dbReference type="GO" id="GO:0004035">
    <property type="term" value="F:alkaline phosphatase activity"/>
    <property type="evidence" value="ECO:0007669"/>
    <property type="project" value="TreeGrafter"/>
</dbReference>
<comment type="cofactor">
    <cofactor evidence="3">
        <name>Zn(2+)</name>
        <dbReference type="ChEBI" id="CHEBI:29105"/>
    </cofactor>
    <text evidence="3">Binds 2 Zn(2+) ions.</text>
</comment>
<keyword evidence="3" id="KW-0460">Magnesium</keyword>
<organism evidence="6 7">
    <name type="scientific">Candidatus Ozemobacter sibiricus</name>
    <dbReference type="NCBI Taxonomy" id="2268124"/>
    <lineage>
        <taxon>Bacteria</taxon>
        <taxon>Candidatus Ozemobacteria</taxon>
        <taxon>Candidatus Ozemobacterales</taxon>
        <taxon>Candidatus Ozemobacteraceae</taxon>
        <taxon>Candidatus Ozemobacter</taxon>
    </lineage>
</organism>
<feature type="binding site" evidence="3">
    <location>
        <position position="75"/>
    </location>
    <ligand>
        <name>Zn(2+)</name>
        <dbReference type="ChEBI" id="CHEBI:29105"/>
        <label>2</label>
    </ligand>
</feature>
<comment type="similarity">
    <text evidence="4">Belongs to the alkaline phosphatase family.</text>
</comment>
<feature type="binding site" evidence="3">
    <location>
        <position position="345"/>
    </location>
    <ligand>
        <name>Zn(2+)</name>
        <dbReference type="ChEBI" id="CHEBI:29105"/>
        <label>2</label>
    </ligand>
</feature>
<feature type="binding site" evidence="3">
    <location>
        <position position="168"/>
    </location>
    <ligand>
        <name>Mg(2+)</name>
        <dbReference type="ChEBI" id="CHEBI:18420"/>
    </ligand>
</feature>
<comment type="cofactor">
    <cofactor evidence="3">
        <name>Mg(2+)</name>
        <dbReference type="ChEBI" id="CHEBI:18420"/>
    </cofactor>
    <text evidence="3">Binds 1 Mg(2+) ion.</text>
</comment>
<dbReference type="EMBL" id="QOQW01000030">
    <property type="protein sequence ID" value="RCK77923.1"/>
    <property type="molecule type" value="Genomic_DNA"/>
</dbReference>
<keyword evidence="5" id="KW-0732">Signal</keyword>
<dbReference type="GO" id="GO:0046872">
    <property type="term" value="F:metal ion binding"/>
    <property type="evidence" value="ECO:0007669"/>
    <property type="project" value="UniProtKB-KW"/>
</dbReference>
<dbReference type="Proteomes" id="UP000252355">
    <property type="component" value="Unassembled WGS sequence"/>
</dbReference>
<proteinExistence type="inferred from homology"/>
<evidence type="ECO:0000256" key="4">
    <source>
        <dbReference type="RuleBase" id="RU003946"/>
    </source>
</evidence>
<evidence type="ECO:0000313" key="6">
    <source>
        <dbReference type="EMBL" id="RCK77923.1"/>
    </source>
</evidence>
<feature type="binding site" evidence="3">
    <location>
        <position position="75"/>
    </location>
    <ligand>
        <name>Mg(2+)</name>
        <dbReference type="ChEBI" id="CHEBI:18420"/>
    </ligand>
</feature>
<feature type="binding site" evidence="3">
    <location>
        <position position="306"/>
    </location>
    <ligand>
        <name>Zn(2+)</name>
        <dbReference type="ChEBI" id="CHEBI:29105"/>
        <label>2</label>
    </ligand>
</feature>
<dbReference type="Gene3D" id="3.40.720.10">
    <property type="entry name" value="Alkaline Phosphatase, subunit A"/>
    <property type="match status" value="1"/>
</dbReference>
<evidence type="ECO:0000256" key="3">
    <source>
        <dbReference type="PIRSR" id="PIRSR601952-2"/>
    </source>
</evidence>
<dbReference type="InterPro" id="IPR001952">
    <property type="entry name" value="Alkaline_phosphatase"/>
</dbReference>
<sequence>MNHLSRLLAVVALSLLPFLGLAQEPAVTVPLPATPGPGDLITPVNPEPIPIDEALRGRLRPLGKPARKVILVILDGLAASGLTFARALSPRESIELDRFPVVGRVINKPPRGEVNDSAGAASALATGYPGPITRVAVDELGRPRRTILEEAKARGFKVGLVSDTRLTHATPAAFGSHVTDRENEPEIARHLMQSGFDLMLSGGLQYFLPAEEGGQQPQGRHLLAEAARAGYTVVKTRADLAQAVSRNAERVLGLFAPSFLPYTYEPSFRQGPTLAEMTAAALATLDRHPQGFLLMVEAGKFDPCLHQYDAAELAAQVRESELALRAIADFVRTRSDALVVVVPDHGTSGLAIVESFDPEKFRRLATSTRLLADRLAATSPDLAAQLAATFPGLTFTAADLAFLRGATAKDFPHRLGWMVNRKLGLEFLPYLREFPKGNAYDHTGEDQFLHALGAHQGLFGGVMRQWEIPRRLAAAMGFVFP</sequence>
<feature type="binding site" evidence="3">
    <location>
        <position position="297"/>
    </location>
    <ligand>
        <name>Mg(2+)</name>
        <dbReference type="ChEBI" id="CHEBI:18420"/>
    </ligand>
</feature>
<name>A0A367ZIH5_9BACT</name>
<feature type="binding site" evidence="3">
    <location>
        <position position="442"/>
    </location>
    <ligand>
        <name>Zn(2+)</name>
        <dbReference type="ChEBI" id="CHEBI:29105"/>
        <label>2</label>
    </ligand>
</feature>
<keyword evidence="3" id="KW-0862">Zinc</keyword>
<keyword evidence="3" id="KW-0479">Metal-binding</keyword>
<comment type="caution">
    <text evidence="6">The sequence shown here is derived from an EMBL/GenBank/DDBJ whole genome shotgun (WGS) entry which is preliminary data.</text>
</comment>